<name>A0A813K332_POLGL</name>
<dbReference type="Gene3D" id="3.20.20.100">
    <property type="entry name" value="NADP-dependent oxidoreductase domain"/>
    <property type="match status" value="1"/>
</dbReference>
<dbReference type="PANTHER" id="PTHR43625">
    <property type="entry name" value="AFLATOXIN B1 ALDEHYDE REDUCTASE"/>
    <property type="match status" value="1"/>
</dbReference>
<dbReference type="InterPro" id="IPR020471">
    <property type="entry name" value="AKR"/>
</dbReference>
<feature type="domain" description="NADP-dependent oxidoreductase" evidence="3">
    <location>
        <begin position="18"/>
        <end position="312"/>
    </location>
</feature>
<comment type="caution">
    <text evidence="4">The sequence shown here is derived from an EMBL/GenBank/DDBJ whole genome shotgun (WGS) entry which is preliminary data.</text>
</comment>
<dbReference type="GO" id="GO:0016491">
    <property type="term" value="F:oxidoreductase activity"/>
    <property type="evidence" value="ECO:0007669"/>
    <property type="project" value="UniProtKB-KW"/>
</dbReference>
<dbReference type="InterPro" id="IPR050791">
    <property type="entry name" value="Aldo-Keto_reductase"/>
</dbReference>
<organism evidence="4 5">
    <name type="scientific">Polarella glacialis</name>
    <name type="common">Dinoflagellate</name>
    <dbReference type="NCBI Taxonomy" id="89957"/>
    <lineage>
        <taxon>Eukaryota</taxon>
        <taxon>Sar</taxon>
        <taxon>Alveolata</taxon>
        <taxon>Dinophyceae</taxon>
        <taxon>Suessiales</taxon>
        <taxon>Suessiaceae</taxon>
        <taxon>Polarella</taxon>
    </lineage>
</organism>
<dbReference type="InterPro" id="IPR023210">
    <property type="entry name" value="NADP_OxRdtase_dom"/>
</dbReference>
<reference evidence="4" key="1">
    <citation type="submission" date="2021-02" db="EMBL/GenBank/DDBJ databases">
        <authorList>
            <person name="Dougan E. K."/>
            <person name="Rhodes N."/>
            <person name="Thang M."/>
            <person name="Chan C."/>
        </authorList>
    </citation>
    <scope>NUCLEOTIDE SEQUENCE</scope>
</reference>
<dbReference type="PRINTS" id="PR00069">
    <property type="entry name" value="ALDKETRDTASE"/>
</dbReference>
<evidence type="ECO:0000313" key="5">
    <source>
        <dbReference type="Proteomes" id="UP000626109"/>
    </source>
</evidence>
<dbReference type="InterPro" id="IPR036812">
    <property type="entry name" value="NAD(P)_OxRdtase_dom_sf"/>
</dbReference>
<evidence type="ECO:0000313" key="4">
    <source>
        <dbReference type="EMBL" id="CAE8688978.1"/>
    </source>
</evidence>
<accession>A0A813K332</accession>
<dbReference type="SUPFAM" id="SSF51430">
    <property type="entry name" value="NAD(P)-linked oxidoreductase"/>
    <property type="match status" value="1"/>
</dbReference>
<dbReference type="AlphaFoldDB" id="A0A813K332"/>
<gene>
    <name evidence="4" type="ORF">PGLA2088_LOCUS26239</name>
</gene>
<dbReference type="Pfam" id="PF00248">
    <property type="entry name" value="Aldo_ket_red"/>
    <property type="match status" value="1"/>
</dbReference>
<dbReference type="Proteomes" id="UP000626109">
    <property type="component" value="Unassembled WGS sequence"/>
</dbReference>
<proteinExistence type="predicted"/>
<feature type="region of interest" description="Disordered" evidence="2">
    <location>
        <begin position="342"/>
        <end position="371"/>
    </location>
</feature>
<protein>
    <recommendedName>
        <fullName evidence="3">NADP-dependent oxidoreductase domain-containing protein</fullName>
    </recommendedName>
</protein>
<sequence>MEKRPMKDMMVGRQGLGCMGWSAFYESAARTTEESAAEVFKAAVDAGVTLFNTADFYGPLTAEGYGANLRLLRKCLEKSGVERSQVQIMCKLGVDTRDGSFKHNASASELRRTVDWALEQLGTDYLDILVLNREDPEVPLRESVEALAQLVAEGKGRHIGLSEFSAANVRLAASVAPICCLEMEWSLMSRDLEEQIVPTCRELGICIVAYSPLCRGLLTGAFQEAPKDFRGSGGQPRFAAENLARNLALVGQLEQIAAKKGCTASQLALAWVHAQGADVFPIPGTSSLRNLQSNLQAATLHLSPEDLAEIQQACPASEAELPRKGACGPGLRAGLHVVLKRRLQDAARPEEPAPQRASGERPEVSEEPEQL</sequence>
<evidence type="ECO:0000256" key="1">
    <source>
        <dbReference type="ARBA" id="ARBA00023002"/>
    </source>
</evidence>
<dbReference type="GO" id="GO:0005737">
    <property type="term" value="C:cytoplasm"/>
    <property type="evidence" value="ECO:0007669"/>
    <property type="project" value="TreeGrafter"/>
</dbReference>
<dbReference type="PANTHER" id="PTHR43625:SF40">
    <property type="entry name" value="ALDO-KETO REDUCTASE YAKC [NADP(+)]"/>
    <property type="match status" value="1"/>
</dbReference>
<evidence type="ECO:0000259" key="3">
    <source>
        <dbReference type="Pfam" id="PF00248"/>
    </source>
</evidence>
<feature type="compositionally biased region" description="Basic and acidic residues" evidence="2">
    <location>
        <begin position="342"/>
        <end position="364"/>
    </location>
</feature>
<dbReference type="EMBL" id="CAJNNW010026993">
    <property type="protein sequence ID" value="CAE8688978.1"/>
    <property type="molecule type" value="Genomic_DNA"/>
</dbReference>
<keyword evidence="1" id="KW-0560">Oxidoreductase</keyword>
<evidence type="ECO:0000256" key="2">
    <source>
        <dbReference type="SAM" id="MobiDB-lite"/>
    </source>
</evidence>